<organism evidence="1">
    <name type="scientific">Anguilla anguilla</name>
    <name type="common">European freshwater eel</name>
    <name type="synonym">Muraena anguilla</name>
    <dbReference type="NCBI Taxonomy" id="7936"/>
    <lineage>
        <taxon>Eukaryota</taxon>
        <taxon>Metazoa</taxon>
        <taxon>Chordata</taxon>
        <taxon>Craniata</taxon>
        <taxon>Vertebrata</taxon>
        <taxon>Euteleostomi</taxon>
        <taxon>Actinopterygii</taxon>
        <taxon>Neopterygii</taxon>
        <taxon>Teleostei</taxon>
        <taxon>Anguilliformes</taxon>
        <taxon>Anguillidae</taxon>
        <taxon>Anguilla</taxon>
    </lineage>
</organism>
<reference evidence="1" key="2">
    <citation type="journal article" date="2015" name="Fish Shellfish Immunol.">
        <title>Early steps in the European eel (Anguilla anguilla)-Vibrio vulnificus interaction in the gills: Role of the RtxA13 toxin.</title>
        <authorList>
            <person name="Callol A."/>
            <person name="Pajuelo D."/>
            <person name="Ebbesson L."/>
            <person name="Teles M."/>
            <person name="MacKenzie S."/>
            <person name="Amaro C."/>
        </authorList>
    </citation>
    <scope>NUCLEOTIDE SEQUENCE</scope>
</reference>
<dbReference type="AlphaFoldDB" id="A0A0E9UKT9"/>
<sequence length="53" mass="5870">MLFLIFIILLFTSSSISIWMISLALSIAVCSDLTALCKVEIANPILFILTPRL</sequence>
<protein>
    <submittedName>
        <fullName evidence="1">Uncharacterized protein</fullName>
    </submittedName>
</protein>
<name>A0A0E9UKT9_ANGAN</name>
<proteinExistence type="predicted"/>
<reference evidence="1" key="1">
    <citation type="submission" date="2014-11" db="EMBL/GenBank/DDBJ databases">
        <authorList>
            <person name="Amaro Gonzalez C."/>
        </authorList>
    </citation>
    <scope>NUCLEOTIDE SEQUENCE</scope>
</reference>
<accession>A0A0E9UKT9</accession>
<evidence type="ECO:0000313" key="1">
    <source>
        <dbReference type="EMBL" id="JAH66341.1"/>
    </source>
</evidence>
<dbReference type="EMBL" id="GBXM01042236">
    <property type="protein sequence ID" value="JAH66341.1"/>
    <property type="molecule type" value="Transcribed_RNA"/>
</dbReference>